<dbReference type="Gene3D" id="3.40.50.2000">
    <property type="entry name" value="Glycogen Phosphorylase B"/>
    <property type="match status" value="2"/>
</dbReference>
<dbReference type="InterPro" id="IPR028098">
    <property type="entry name" value="Glyco_trans_4-like_N"/>
</dbReference>
<feature type="domain" description="Glycosyltransferase subfamily 4-like N-terminal" evidence="3">
    <location>
        <begin position="17"/>
        <end position="184"/>
    </location>
</feature>
<dbReference type="GO" id="GO:0009103">
    <property type="term" value="P:lipopolysaccharide biosynthetic process"/>
    <property type="evidence" value="ECO:0007669"/>
    <property type="project" value="TreeGrafter"/>
</dbReference>
<evidence type="ECO:0000313" key="5">
    <source>
        <dbReference type="Proteomes" id="UP000824070"/>
    </source>
</evidence>
<protein>
    <submittedName>
        <fullName evidence="4">Glycosyltransferase family 4 protein</fullName>
    </submittedName>
</protein>
<reference evidence="4" key="2">
    <citation type="journal article" date="2021" name="PeerJ">
        <title>Extensive microbial diversity within the chicken gut microbiome revealed by metagenomics and culture.</title>
        <authorList>
            <person name="Gilroy R."/>
            <person name="Ravi A."/>
            <person name="Getino M."/>
            <person name="Pursley I."/>
            <person name="Horton D.L."/>
            <person name="Alikhan N.F."/>
            <person name="Baker D."/>
            <person name="Gharbi K."/>
            <person name="Hall N."/>
            <person name="Watson M."/>
            <person name="Adriaenssens E.M."/>
            <person name="Foster-Nyarko E."/>
            <person name="Jarju S."/>
            <person name="Secka A."/>
            <person name="Antonio M."/>
            <person name="Oren A."/>
            <person name="Chaudhuri R.R."/>
            <person name="La Ragione R."/>
            <person name="Hildebrand F."/>
            <person name="Pallen M.J."/>
        </authorList>
    </citation>
    <scope>NUCLEOTIDE SEQUENCE</scope>
    <source>
        <strain evidence="4">ChiGjej1B1-22543</strain>
    </source>
</reference>
<comment type="caution">
    <text evidence="4">The sequence shown here is derived from an EMBL/GenBank/DDBJ whole genome shotgun (WGS) entry which is preliminary data.</text>
</comment>
<dbReference type="AlphaFoldDB" id="A0A9D1LNR6"/>
<evidence type="ECO:0000259" key="2">
    <source>
        <dbReference type="Pfam" id="PF00534"/>
    </source>
</evidence>
<keyword evidence="1" id="KW-0808">Transferase</keyword>
<dbReference type="InterPro" id="IPR001296">
    <property type="entry name" value="Glyco_trans_1"/>
</dbReference>
<evidence type="ECO:0000313" key="4">
    <source>
        <dbReference type="EMBL" id="HIU45228.1"/>
    </source>
</evidence>
<dbReference type="Pfam" id="PF13579">
    <property type="entry name" value="Glyco_trans_4_4"/>
    <property type="match status" value="1"/>
</dbReference>
<evidence type="ECO:0000259" key="3">
    <source>
        <dbReference type="Pfam" id="PF13579"/>
    </source>
</evidence>
<proteinExistence type="predicted"/>
<reference evidence="4" key="1">
    <citation type="submission" date="2020-10" db="EMBL/GenBank/DDBJ databases">
        <authorList>
            <person name="Gilroy R."/>
        </authorList>
    </citation>
    <scope>NUCLEOTIDE SEQUENCE</scope>
    <source>
        <strain evidence="4">ChiGjej1B1-22543</strain>
    </source>
</reference>
<dbReference type="EMBL" id="DVMV01000018">
    <property type="protein sequence ID" value="HIU45228.1"/>
    <property type="molecule type" value="Genomic_DNA"/>
</dbReference>
<dbReference type="PANTHER" id="PTHR46401">
    <property type="entry name" value="GLYCOSYLTRANSFERASE WBBK-RELATED"/>
    <property type="match status" value="1"/>
</dbReference>
<dbReference type="Proteomes" id="UP000824070">
    <property type="component" value="Unassembled WGS sequence"/>
</dbReference>
<dbReference type="Pfam" id="PF00534">
    <property type="entry name" value="Glycos_transf_1"/>
    <property type="match status" value="1"/>
</dbReference>
<accession>A0A9D1LNR6</accession>
<sequence length="398" mass="44609">MRILIVCMHYRPEPFVISDIAEYLAGKGHYVQVVTSKPHYGYDRIPEEYIHVDDEVINGVRVHRCDLAPRGDSTASIIKNYLTFYRNANSYLRRMKEDFDVVYSMSLSPIISVSGANLYAKKHHVRHVLHCLDLWPESVLITGAMSKANPLYGLLYLWSKSIYSKADEILVSSPSFISYFRDVLKMGKANIKHLMQPPLLSAQIGEDVQYSRPTFVYAGNIGKLQMIDVVARAFKRVLENGKDAGLVLIGNGSEIGRIRQLIAELSLDGNVELLGMKPRGVTKAYYRNATAIVVPLKRGGYVGDTIPSKLVSCLDEGRPILAVLGGDGEKLLRESGGAIFSSGERESDIAEAMEKMLSLSEQERERLGDNNLRYYQQKCRQDQICSQIERELIEAAKG</sequence>
<dbReference type="CDD" id="cd03794">
    <property type="entry name" value="GT4_WbuB-like"/>
    <property type="match status" value="1"/>
</dbReference>
<name>A0A9D1LNR6_9FIRM</name>
<dbReference type="PANTHER" id="PTHR46401:SF2">
    <property type="entry name" value="GLYCOSYLTRANSFERASE WBBK-RELATED"/>
    <property type="match status" value="1"/>
</dbReference>
<gene>
    <name evidence="4" type="ORF">IAC52_02895</name>
</gene>
<feature type="domain" description="Glycosyl transferase family 1" evidence="2">
    <location>
        <begin position="212"/>
        <end position="370"/>
    </location>
</feature>
<dbReference type="GO" id="GO:0016757">
    <property type="term" value="F:glycosyltransferase activity"/>
    <property type="evidence" value="ECO:0007669"/>
    <property type="project" value="InterPro"/>
</dbReference>
<organism evidence="4 5">
    <name type="scientific">Candidatus Alloenteromonas pullicola</name>
    <dbReference type="NCBI Taxonomy" id="2840784"/>
    <lineage>
        <taxon>Bacteria</taxon>
        <taxon>Bacillati</taxon>
        <taxon>Bacillota</taxon>
        <taxon>Bacillota incertae sedis</taxon>
        <taxon>Candidatus Alloenteromonas</taxon>
    </lineage>
</organism>
<evidence type="ECO:0000256" key="1">
    <source>
        <dbReference type="ARBA" id="ARBA00022679"/>
    </source>
</evidence>
<dbReference type="SUPFAM" id="SSF53756">
    <property type="entry name" value="UDP-Glycosyltransferase/glycogen phosphorylase"/>
    <property type="match status" value="1"/>
</dbReference>